<keyword evidence="1" id="KW-0614">Plasmid</keyword>
<evidence type="ECO:0000313" key="2">
    <source>
        <dbReference type="EMBL" id="RNF92924.1"/>
    </source>
</evidence>
<evidence type="ECO:0000313" key="3">
    <source>
        <dbReference type="Proteomes" id="UP000278162"/>
    </source>
</evidence>
<accession>A0A1W6QYM6</accession>
<proteinExistence type="predicted"/>
<geneLocation type="plasmid" evidence="1">
    <name>p12969-2</name>
</geneLocation>
<reference evidence="2 3" key="2">
    <citation type="submission" date="2018-10" db="EMBL/GenBank/DDBJ databases">
        <title>An outbreak of IMP-63 producing strain in France.</title>
        <authorList>
            <person name="Bour M."/>
            <person name="Liapis E."/>
            <person name="Plesiat P."/>
        </authorList>
    </citation>
    <scope>NUCLEOTIDE SEQUENCE [LARGE SCALE GENOMIC DNA]</scope>
    <source>
        <strain evidence="2 3">12917</strain>
    </source>
</reference>
<reference evidence="1" key="1">
    <citation type="submission" date="2016-11" db="EMBL/GenBank/DDBJ databases">
        <title>The novel Pseudomonas putida plasmid p12969-2 harbors an In127-carrying multidrug-resistant region.</title>
        <authorList>
            <person name="Xu Y."/>
            <person name="Niu Y."/>
            <person name="Sun F."/>
            <person name="Yang Y."/>
            <person name="Luo W."/>
            <person name="Wang Z."/>
        </authorList>
    </citation>
    <scope>NUCLEOTIDE SEQUENCE</scope>
    <source>
        <strain evidence="1">12969</strain>
        <plasmid evidence="1">p12969-2</plasmid>
    </source>
</reference>
<organism evidence="1">
    <name type="scientific">Pseudomonas putida</name>
    <name type="common">Arthrobacter siderocapsulatus</name>
    <dbReference type="NCBI Taxonomy" id="303"/>
    <lineage>
        <taxon>Bacteria</taxon>
        <taxon>Pseudomonadati</taxon>
        <taxon>Pseudomonadota</taxon>
        <taxon>Gammaproteobacteria</taxon>
        <taxon>Pseudomonadales</taxon>
        <taxon>Pseudomonadaceae</taxon>
        <taxon>Pseudomonas</taxon>
    </lineage>
</organism>
<dbReference type="EMBL" id="RJAI01000007">
    <property type="protein sequence ID" value="RNF92924.1"/>
    <property type="molecule type" value="Genomic_DNA"/>
</dbReference>
<dbReference type="EMBL" id="KY270855">
    <property type="protein sequence ID" value="ARO46361.1"/>
    <property type="molecule type" value="Genomic_DNA"/>
</dbReference>
<gene>
    <name evidence="2" type="ORF">EFK07_05180</name>
</gene>
<name>A0A1W6QYM6_PSEPU</name>
<dbReference type="RefSeq" id="WP_054913832.1">
    <property type="nucleotide sequence ID" value="NZ_KY270855.1"/>
</dbReference>
<dbReference type="Proteomes" id="UP000278162">
    <property type="component" value="Unassembled WGS sequence"/>
</dbReference>
<protein>
    <submittedName>
        <fullName evidence="1">Uncharacterized protein</fullName>
    </submittedName>
</protein>
<dbReference type="AlphaFoldDB" id="A0A1W6QYM6"/>
<sequence>MSLGTFNHDELLQEVKLILDGSHPTHKGKDAAGRFLRRVGKDFNSGEFSKDLDQHRDDYAKRFGLDTAQIEWIAQQVRAGAETPDRPRRRMR</sequence>
<evidence type="ECO:0000313" key="1">
    <source>
        <dbReference type="EMBL" id="ARO46361.1"/>
    </source>
</evidence>